<dbReference type="Proteomes" id="UP000784294">
    <property type="component" value="Unassembled WGS sequence"/>
</dbReference>
<accession>A0A448WK75</accession>
<proteinExistence type="predicted"/>
<reference evidence="1" key="1">
    <citation type="submission" date="2018-11" db="EMBL/GenBank/DDBJ databases">
        <authorList>
            <consortium name="Pathogen Informatics"/>
        </authorList>
    </citation>
    <scope>NUCLEOTIDE SEQUENCE</scope>
</reference>
<comment type="caution">
    <text evidence="1">The sequence shown here is derived from an EMBL/GenBank/DDBJ whole genome shotgun (WGS) entry which is preliminary data.</text>
</comment>
<keyword evidence="2" id="KW-1185">Reference proteome</keyword>
<protein>
    <submittedName>
        <fullName evidence="1">Uncharacterized protein</fullName>
    </submittedName>
</protein>
<evidence type="ECO:0000313" key="1">
    <source>
        <dbReference type="EMBL" id="VEL13762.1"/>
    </source>
</evidence>
<organism evidence="1 2">
    <name type="scientific">Protopolystoma xenopodis</name>
    <dbReference type="NCBI Taxonomy" id="117903"/>
    <lineage>
        <taxon>Eukaryota</taxon>
        <taxon>Metazoa</taxon>
        <taxon>Spiralia</taxon>
        <taxon>Lophotrochozoa</taxon>
        <taxon>Platyhelminthes</taxon>
        <taxon>Monogenea</taxon>
        <taxon>Polyopisthocotylea</taxon>
        <taxon>Polystomatidea</taxon>
        <taxon>Polystomatidae</taxon>
        <taxon>Protopolystoma</taxon>
    </lineage>
</organism>
<dbReference type="EMBL" id="CAAALY010018849">
    <property type="protein sequence ID" value="VEL13762.1"/>
    <property type="molecule type" value="Genomic_DNA"/>
</dbReference>
<gene>
    <name evidence="1" type="ORF">PXEA_LOCUS7202</name>
</gene>
<evidence type="ECO:0000313" key="2">
    <source>
        <dbReference type="Proteomes" id="UP000784294"/>
    </source>
</evidence>
<dbReference type="AlphaFoldDB" id="A0A448WK75"/>
<name>A0A448WK75_9PLAT</name>
<sequence length="66" mass="7241">MTDSYAADFIGGLHNSHQHFGLGPVMNDAAAFLLSLTGGELDDPEIEESSKDFVKQIQMFYPDAHL</sequence>